<dbReference type="Gene3D" id="3.30.200.20">
    <property type="entry name" value="Phosphorylase Kinase, domain 1"/>
    <property type="match status" value="1"/>
</dbReference>
<dbReference type="eggNOG" id="KOG2642">
    <property type="taxonomic scope" value="Eukaryota"/>
</dbReference>
<dbReference type="InterPro" id="IPR057598">
    <property type="entry name" value="Fn3_PTPRU"/>
</dbReference>
<evidence type="ECO:0000256" key="2">
    <source>
        <dbReference type="ARBA" id="ARBA00004479"/>
    </source>
</evidence>
<comment type="pathway">
    <text evidence="3">Protein modification; protein glycosylation.</text>
</comment>
<evidence type="ECO:0000256" key="1">
    <source>
        <dbReference type="ARBA" id="ARBA00004477"/>
    </source>
</evidence>
<feature type="domain" description="Fibronectin type-III" evidence="19">
    <location>
        <begin position="546"/>
        <end position="648"/>
    </location>
</feature>
<comment type="function">
    <text evidence="15">Dol-P-Glc:Glc(2)Man(9)GlcNAc(2)-PP-Dol alpha-1,2-glucosyltransferase that operates in the biosynthetic pathway of dolichol-linked oligosaccharides, the glycan precursors employed in protein asparagine (N)-glycosylation. The assembly of dolichol-linked oligosaccharides begins on the cytosolic side of the endoplasmic reticulum membrane and finishes in its lumen. The sequential addition of sugars to dolichol pyrophosphate produces dolichol-linked oligosaccharides containing fourteen sugars, including two GlcNAcs, nine mannoses and three glucoses. Once assembled, the oligosaccharide is transferred from the lipid to nascent proteins by oligosaccharyltransferases. In the lumen of the endoplasmic reticulum, adds the third and last glucose residue from dolichyl phosphate glucose (Dol-P-Glc) onto the lipid-linked oligosaccharide intermediate Glc(2)Man(9)GlcNAc(2)-PP-Dol to produce Glc(3)Man(9)GlcNAc(2)-PP-Dol.</text>
</comment>
<dbReference type="Gene3D" id="1.10.510.10">
    <property type="entry name" value="Transferase(Phosphotransferase) domain 1"/>
    <property type="match status" value="1"/>
</dbReference>
<feature type="transmembrane region" description="Helical" evidence="17">
    <location>
        <begin position="251"/>
        <end position="270"/>
    </location>
</feature>
<dbReference type="InterPro" id="IPR011009">
    <property type="entry name" value="Kinase-like_dom_sf"/>
</dbReference>
<evidence type="ECO:0000313" key="21">
    <source>
        <dbReference type="EnsemblMetazoa" id="SMAR003418-PA"/>
    </source>
</evidence>
<keyword evidence="14" id="KW-0325">Glycoprotein</keyword>
<dbReference type="CDD" id="cd00063">
    <property type="entry name" value="FN3"/>
    <property type="match status" value="1"/>
</dbReference>
<evidence type="ECO:0000256" key="4">
    <source>
        <dbReference type="ARBA" id="ARBA00010600"/>
    </source>
</evidence>
<reference evidence="21" key="2">
    <citation type="submission" date="2015-02" db="UniProtKB">
        <authorList>
            <consortium name="EnsemblMetazoa"/>
        </authorList>
    </citation>
    <scope>IDENTIFICATION</scope>
</reference>
<evidence type="ECO:0000256" key="15">
    <source>
        <dbReference type="ARBA" id="ARBA00044727"/>
    </source>
</evidence>
<dbReference type="eggNOG" id="KOG0200">
    <property type="taxonomic scope" value="Eukaryota"/>
</dbReference>
<dbReference type="Pfam" id="PF00041">
    <property type="entry name" value="fn3"/>
    <property type="match status" value="1"/>
</dbReference>
<feature type="domain" description="Protein kinase" evidence="18">
    <location>
        <begin position="893"/>
        <end position="1165"/>
    </location>
</feature>
<protein>
    <recommendedName>
        <fullName evidence="6">Dol-P-Glc:Glc(2)Man(9)GlcNAc(2)-PP-Dol alpha-1,2-glucosyltransferase</fullName>
        <ecNumber evidence="5">2.4.1.256</ecNumber>
    </recommendedName>
</protein>
<feature type="transmembrane region" description="Helical" evidence="17">
    <location>
        <begin position="395"/>
        <end position="414"/>
    </location>
</feature>
<dbReference type="PANTHER" id="PTHR12989:SF10">
    <property type="entry name" value="DOL-P-GLC:GLC(2)MAN(9)GLCNAC(2)-PP-DOL ALPHA-1,2-GLUCOSYLTRANSFERASE-RELATED"/>
    <property type="match status" value="1"/>
</dbReference>
<keyword evidence="22" id="KW-1185">Reference proteome</keyword>
<organism evidence="21 22">
    <name type="scientific">Strigamia maritima</name>
    <name type="common">European centipede</name>
    <name type="synonym">Geophilus maritimus</name>
    <dbReference type="NCBI Taxonomy" id="126957"/>
    <lineage>
        <taxon>Eukaryota</taxon>
        <taxon>Metazoa</taxon>
        <taxon>Ecdysozoa</taxon>
        <taxon>Arthropoda</taxon>
        <taxon>Myriapoda</taxon>
        <taxon>Chilopoda</taxon>
        <taxon>Pleurostigmophora</taxon>
        <taxon>Geophilomorpha</taxon>
        <taxon>Linotaeniidae</taxon>
        <taxon>Strigamia</taxon>
    </lineage>
</organism>
<keyword evidence="10" id="KW-0732">Signal</keyword>
<feature type="transmembrane region" description="Helical" evidence="17">
    <location>
        <begin position="369"/>
        <end position="389"/>
    </location>
</feature>
<dbReference type="PROSITE" id="PS50011">
    <property type="entry name" value="PROTEIN_KINASE_DOM"/>
    <property type="match status" value="1"/>
</dbReference>
<dbReference type="Gene3D" id="2.60.40.10">
    <property type="entry name" value="Immunoglobulins"/>
    <property type="match status" value="1"/>
</dbReference>
<evidence type="ECO:0000256" key="6">
    <source>
        <dbReference type="ARBA" id="ARBA00018512"/>
    </source>
</evidence>
<dbReference type="AlphaFoldDB" id="T1IQU4"/>
<keyword evidence="12 17" id="KW-1133">Transmembrane helix</keyword>
<feature type="transmembrane region" description="Helical" evidence="17">
    <location>
        <begin position="12"/>
        <end position="31"/>
    </location>
</feature>
<dbReference type="GO" id="GO:0005789">
    <property type="term" value="C:endoplasmic reticulum membrane"/>
    <property type="evidence" value="ECO:0007669"/>
    <property type="project" value="UniProtKB-SubCell"/>
</dbReference>
<accession>T1IQU4</accession>
<evidence type="ECO:0000256" key="7">
    <source>
        <dbReference type="ARBA" id="ARBA00022676"/>
    </source>
</evidence>
<evidence type="ECO:0000259" key="19">
    <source>
        <dbReference type="PROSITE" id="PS50853"/>
    </source>
</evidence>
<keyword evidence="9 17" id="KW-0812">Transmembrane</keyword>
<dbReference type="InterPro" id="IPR013783">
    <property type="entry name" value="Ig-like_fold"/>
</dbReference>
<dbReference type="InterPro" id="IPR003961">
    <property type="entry name" value="FN3_dom"/>
</dbReference>
<dbReference type="Proteomes" id="UP000014500">
    <property type="component" value="Unassembled WGS sequence"/>
</dbReference>
<dbReference type="GO" id="GO:0005524">
    <property type="term" value="F:ATP binding"/>
    <property type="evidence" value="ECO:0007669"/>
    <property type="project" value="InterPro"/>
</dbReference>
<feature type="transmembrane region" description="Helical" evidence="17">
    <location>
        <begin position="126"/>
        <end position="150"/>
    </location>
</feature>
<dbReference type="GO" id="GO:0006488">
    <property type="term" value="P:dolichol-linked oligosaccharide biosynthetic process"/>
    <property type="evidence" value="ECO:0007669"/>
    <property type="project" value="InterPro"/>
</dbReference>
<feature type="transmembrane region" description="Helical" evidence="17">
    <location>
        <begin position="324"/>
        <end position="343"/>
    </location>
</feature>
<dbReference type="PROSITE" id="PS50853">
    <property type="entry name" value="FN3"/>
    <property type="match status" value="1"/>
</dbReference>
<feature type="transmembrane region" description="Helical" evidence="17">
    <location>
        <begin position="291"/>
        <end position="309"/>
    </location>
</feature>
<dbReference type="EMBL" id="JH431313">
    <property type="status" value="NOT_ANNOTATED_CDS"/>
    <property type="molecule type" value="Genomic_DNA"/>
</dbReference>
<dbReference type="HOGENOM" id="CLU_270987_0_0_1"/>
<dbReference type="Pfam" id="PF01822">
    <property type="entry name" value="WSC"/>
    <property type="match status" value="1"/>
</dbReference>
<evidence type="ECO:0000256" key="13">
    <source>
        <dbReference type="ARBA" id="ARBA00023136"/>
    </source>
</evidence>
<evidence type="ECO:0000256" key="5">
    <source>
        <dbReference type="ARBA" id="ARBA00011967"/>
    </source>
</evidence>
<keyword evidence="13 17" id="KW-0472">Membrane</keyword>
<evidence type="ECO:0000259" key="20">
    <source>
        <dbReference type="PROSITE" id="PS51212"/>
    </source>
</evidence>
<dbReference type="EC" id="2.4.1.256" evidence="5"/>
<dbReference type="Pfam" id="PF04922">
    <property type="entry name" value="DIE2_ALG10"/>
    <property type="match status" value="1"/>
</dbReference>
<evidence type="ECO:0000256" key="14">
    <source>
        <dbReference type="ARBA" id="ARBA00023180"/>
    </source>
</evidence>
<dbReference type="InterPro" id="IPR036116">
    <property type="entry name" value="FN3_sf"/>
</dbReference>
<dbReference type="SMART" id="SM00060">
    <property type="entry name" value="FN3"/>
    <property type="match status" value="1"/>
</dbReference>
<dbReference type="EnsemblMetazoa" id="SMAR003418-RA">
    <property type="protein sequence ID" value="SMAR003418-PA"/>
    <property type="gene ID" value="SMAR003418"/>
</dbReference>
<comment type="similarity">
    <text evidence="4">Belongs to the ALG10 glucosyltransferase family.</text>
</comment>
<feature type="domain" description="WSC" evidence="20">
    <location>
        <begin position="453"/>
        <end position="540"/>
    </location>
</feature>
<dbReference type="InterPro" id="IPR002889">
    <property type="entry name" value="WSC_carb-bd"/>
</dbReference>
<evidence type="ECO:0000256" key="16">
    <source>
        <dbReference type="ARBA" id="ARBA00048064"/>
    </source>
</evidence>
<evidence type="ECO:0000259" key="18">
    <source>
        <dbReference type="PROSITE" id="PS50011"/>
    </source>
</evidence>
<sequence length="1199" mass="135835">MMAAINWKSRLLFTVTLIIFSILSGWLFLFFHKHQPTPYMDETFHIPQAQKYCDGKFQEWNSKITTLPGLYLISVGFLRPINFLTGINFCDVFNLRLTNLFFSIGNLYLLYGLINKLHGTNKDFSALKSCLVPLNLALLPVLYFFTFLYYTDVASTFFVLLMYLFHLHNHPNMSAVIGLLAVIIRQTNIIWVAFLALQTGFNAIVPHLRIDKKENRMDIKTTPRYLTIIIRNLFSIFAHHRKRVPYLCRELLESCAGYIFVGVIFLFFVHQNKGIVVGDRDAHQVVLHVPQVLYFLAFTLFFGCSYFVTPQKITSFMRAVRNKPVVYVAFVLAALLAVAFNVHEHPYLLADNRHYTFYVWKKIFNMHKLARYAFIPVYLYALWAVIQALRYRDAVWKLGFFVAVAALVVPQKLLEWRYFILPYIFLRLNMQIETYAKLIIEFVLYMIIFFKEKGSLKGCFKHETQMIKSNSVVASTSIDKCVEACIQVYHMYAALQEAKNCFCGAKYNSLESSENCTLECSANRTQICGGVESDSVYATGLMIPSPVMNLVNTSATDTSIQIRWSLPENINGGVKMFKLTAQILSTFDKNSDEITPKEWMFPNTTFKGSINGLIPATKYNLSIQPLNDFGDGPFTTGVYWTEVGTPPIPPAPDILSRNNSQLMSIKLPLIELNTGPVSNYVIIVYDESRFEPLDAKKLTNVTEATKHKVPYYVAAELSPNEAAMPFVVGDGGTYNGFLNAPLPDDKTYTVIVGVVSSLNGITRASYSKPAVYRAIFNNHKPGILEMTTFHPLGHPPTNSKPNALVIGLSVAIAIGILLLIGCVVVFLLMRWRVKRNNRASDHQELTVHQTSEAASDNLGIASSVLSINDETDINETFENIKSRMQMIQRSHLELADRVLGDGKFGVIRHGIAHRNGEQTPVVVHTLPSFSALTDSDKRLFVMELDAMSDMGVHANTVAVLGLAEEVSQLHVVVEHHQVMLKDILLESRALDYYPVFAEKNCKFSTFKEEQLVEFALGIAQGMAHLAQTKIVHGRLCSWHVRIEGNIPKVTHFGLAQYEDHSEKIDYQRWSSLEALRGRYTIKGDVWSFAVLFWEIVTLGATPYGTVKCKEVSGRVTRGMRLKQPNYLGDDVYQLMLQCWQIDSDERPTFSEIVSQLVNVLSNDFVNMGHLCLDLCPGFQYEKYEMELEKTILPNGGVQV</sequence>
<dbReference type="InterPro" id="IPR001245">
    <property type="entry name" value="Ser-Thr/Tyr_kinase_cat_dom"/>
</dbReference>
<comment type="subcellular location">
    <subcellularLocation>
        <location evidence="1">Endoplasmic reticulum membrane</location>
        <topology evidence="1">Multi-pass membrane protein</topology>
    </subcellularLocation>
    <subcellularLocation>
        <location evidence="2">Membrane</location>
        <topology evidence="2">Single-pass type I membrane protein</topology>
    </subcellularLocation>
</comment>
<name>T1IQU4_STRMM</name>
<feature type="transmembrane region" description="Helical" evidence="17">
    <location>
        <begin position="97"/>
        <end position="114"/>
    </location>
</feature>
<dbReference type="InterPro" id="IPR016900">
    <property type="entry name" value="Alg10"/>
</dbReference>
<reference evidence="22" key="1">
    <citation type="submission" date="2011-05" db="EMBL/GenBank/DDBJ databases">
        <authorList>
            <person name="Richards S.R."/>
            <person name="Qu J."/>
            <person name="Jiang H."/>
            <person name="Jhangiani S.N."/>
            <person name="Agravi P."/>
            <person name="Goodspeed R."/>
            <person name="Gross S."/>
            <person name="Mandapat C."/>
            <person name="Jackson L."/>
            <person name="Mathew T."/>
            <person name="Pu L."/>
            <person name="Thornton R."/>
            <person name="Saada N."/>
            <person name="Wilczek-Boney K.B."/>
            <person name="Lee S."/>
            <person name="Kovar C."/>
            <person name="Wu Y."/>
            <person name="Scherer S.E."/>
            <person name="Worley K.C."/>
            <person name="Muzny D.M."/>
            <person name="Gibbs R."/>
        </authorList>
    </citation>
    <scope>NUCLEOTIDE SEQUENCE</scope>
    <source>
        <strain evidence="22">Brora</strain>
    </source>
</reference>
<dbReference type="PANTHER" id="PTHR12989">
    <property type="entry name" value="ALPHA-1,2-GLUCOSYLTRANSFERASE ALG10"/>
    <property type="match status" value="1"/>
</dbReference>
<keyword evidence="11" id="KW-0256">Endoplasmic reticulum</keyword>
<dbReference type="Pfam" id="PF07714">
    <property type="entry name" value="PK_Tyr_Ser-Thr"/>
    <property type="match status" value="1"/>
</dbReference>
<dbReference type="SUPFAM" id="SSF49265">
    <property type="entry name" value="Fibronectin type III"/>
    <property type="match status" value="1"/>
</dbReference>
<feature type="transmembrane region" description="Helical" evidence="17">
    <location>
        <begin position="804"/>
        <end position="828"/>
    </location>
</feature>
<keyword evidence="8" id="KW-0808">Transferase</keyword>
<dbReference type="SMART" id="SM00321">
    <property type="entry name" value="WSC"/>
    <property type="match status" value="1"/>
</dbReference>
<dbReference type="PhylomeDB" id="T1IQU4"/>
<dbReference type="STRING" id="126957.T1IQU4"/>
<dbReference type="InterPro" id="IPR000719">
    <property type="entry name" value="Prot_kinase_dom"/>
</dbReference>
<dbReference type="eggNOG" id="KOG4228">
    <property type="taxonomic scope" value="Eukaryota"/>
</dbReference>
<dbReference type="GO" id="GO:0106073">
    <property type="term" value="F:dolichyl pyrophosphate Glc2Man9GlcNAc2 alpha-1,2-glucosyltransferase activity"/>
    <property type="evidence" value="ECO:0007669"/>
    <property type="project" value="UniProtKB-EC"/>
</dbReference>
<dbReference type="GO" id="GO:0004672">
    <property type="term" value="F:protein kinase activity"/>
    <property type="evidence" value="ECO:0007669"/>
    <property type="project" value="InterPro"/>
</dbReference>
<evidence type="ECO:0000256" key="10">
    <source>
        <dbReference type="ARBA" id="ARBA00022729"/>
    </source>
</evidence>
<evidence type="ECO:0000256" key="17">
    <source>
        <dbReference type="SAM" id="Phobius"/>
    </source>
</evidence>
<evidence type="ECO:0000256" key="12">
    <source>
        <dbReference type="ARBA" id="ARBA00022989"/>
    </source>
</evidence>
<evidence type="ECO:0000256" key="3">
    <source>
        <dbReference type="ARBA" id="ARBA00004922"/>
    </source>
</evidence>
<proteinExistence type="inferred from homology"/>
<dbReference type="Pfam" id="PF23144">
    <property type="entry name" value="Fn3_PTPRU"/>
    <property type="match status" value="1"/>
</dbReference>
<keyword evidence="7" id="KW-0328">Glycosyltransferase</keyword>
<dbReference type="SUPFAM" id="SSF56112">
    <property type="entry name" value="Protein kinase-like (PK-like)"/>
    <property type="match status" value="1"/>
</dbReference>
<evidence type="ECO:0000256" key="11">
    <source>
        <dbReference type="ARBA" id="ARBA00022824"/>
    </source>
</evidence>
<evidence type="ECO:0000256" key="9">
    <source>
        <dbReference type="ARBA" id="ARBA00022692"/>
    </source>
</evidence>
<comment type="catalytic activity">
    <reaction evidence="16">
        <text>an alpha-D-Glc-(1-&gt;3)-alpha-D-Glc-(1-&gt;3)-alpha-D-Man-(1-&gt;2)-alpha-D-Man-(1-&gt;2)-alpha-D-Man-(1-&gt;3)-[alpha-D-Man-(1-&gt;2)-alpha-D-Man-(1-&gt;3)-[alpha-D-Man-(1-&gt;2)-alpha-D-Man-(1-&gt;6)]-alpha-D-Man-(1-&gt;6)]-beta-D-Man-(1-&gt;4)-beta-D-GlcNAc-(1-&gt;4)-alpha-D-GlcNAc-diphospho-di-trans,poly-cis-dolichol + a di-trans,poly-cis-dolichyl beta-D-glucosyl phosphate = a alpha-D-Glc-(1-&gt;2)-alpha-D-Glc-(1-&gt;3)-alpha-D-Glc-(1-&gt;3)-alpha-D-Man-(1-&gt;2)-alpha-D-Man-(1-&gt;2)-alpha-D-Man-(1-&gt;3)-[alpha-D-Man-(1-&gt;2)-alpha-D-Man-(1-&gt;3)-[alpha-D-Man-(1-&gt;2)-alpha-D-Man-(1-&gt;6)]-alpha-D-Man-(1-&gt;6)]-beta-D-Man-(1-&gt;4)-beta-D-GlcNAc-(1-&gt;4)-alpha-D-GlcNAc-diphospho-di-trans,poly-cis-dolichol + a di-trans,poly-cis-dolichyl phosphate + H(+)</text>
        <dbReference type="Rhea" id="RHEA:29543"/>
        <dbReference type="Rhea" id="RHEA-COMP:19498"/>
        <dbReference type="Rhea" id="RHEA-COMP:19502"/>
        <dbReference type="Rhea" id="RHEA-COMP:19512"/>
        <dbReference type="Rhea" id="RHEA-COMP:19522"/>
        <dbReference type="ChEBI" id="CHEBI:15378"/>
        <dbReference type="ChEBI" id="CHEBI:57525"/>
        <dbReference type="ChEBI" id="CHEBI:57683"/>
        <dbReference type="ChEBI" id="CHEBI:132522"/>
        <dbReference type="ChEBI" id="CHEBI:132523"/>
        <dbReference type="EC" id="2.4.1.256"/>
    </reaction>
    <physiologicalReaction direction="left-to-right" evidence="16">
        <dbReference type="Rhea" id="RHEA:29544"/>
    </physiologicalReaction>
</comment>
<dbReference type="PROSITE" id="PS51212">
    <property type="entry name" value="WSC"/>
    <property type="match status" value="1"/>
</dbReference>
<evidence type="ECO:0000313" key="22">
    <source>
        <dbReference type="Proteomes" id="UP000014500"/>
    </source>
</evidence>
<evidence type="ECO:0000256" key="8">
    <source>
        <dbReference type="ARBA" id="ARBA00022679"/>
    </source>
</evidence>